<evidence type="ECO:0000256" key="7">
    <source>
        <dbReference type="SAM" id="Phobius"/>
    </source>
</evidence>
<proteinExistence type="inferred from homology"/>
<feature type="transmembrane region" description="Helical" evidence="7">
    <location>
        <begin position="185"/>
        <end position="211"/>
    </location>
</feature>
<evidence type="ECO:0000259" key="8">
    <source>
        <dbReference type="Pfam" id="PF01618"/>
    </source>
</evidence>
<evidence type="ECO:0000313" key="9">
    <source>
        <dbReference type="EMBL" id="SFM63191.1"/>
    </source>
</evidence>
<reference evidence="10" key="1">
    <citation type="submission" date="2016-10" db="EMBL/GenBank/DDBJ databases">
        <authorList>
            <person name="Varghese N."/>
            <person name="Submissions S."/>
        </authorList>
    </citation>
    <scope>NUCLEOTIDE SEQUENCE [LARGE SCALE GENOMIC DNA]</scope>
    <source>
        <strain evidence="10">CGMCC 1.7061</strain>
    </source>
</reference>
<organism evidence="9 10">
    <name type="scientific">Marinobacter zhejiangensis</name>
    <dbReference type="NCBI Taxonomy" id="488535"/>
    <lineage>
        <taxon>Bacteria</taxon>
        <taxon>Pseudomonadati</taxon>
        <taxon>Pseudomonadota</taxon>
        <taxon>Gammaproteobacteria</taxon>
        <taxon>Pseudomonadales</taxon>
        <taxon>Marinobacteraceae</taxon>
        <taxon>Marinobacter</taxon>
    </lineage>
</organism>
<dbReference type="RefSeq" id="WP_092025305.1">
    <property type="nucleotide sequence ID" value="NZ_FOUE01000005.1"/>
</dbReference>
<keyword evidence="2" id="KW-1003">Cell membrane</keyword>
<evidence type="ECO:0000256" key="1">
    <source>
        <dbReference type="ARBA" id="ARBA00004651"/>
    </source>
</evidence>
<evidence type="ECO:0000256" key="4">
    <source>
        <dbReference type="ARBA" id="ARBA00022989"/>
    </source>
</evidence>
<dbReference type="OrthoDB" id="5290956at2"/>
<keyword evidence="10" id="KW-1185">Reference proteome</keyword>
<dbReference type="GO" id="GO:0005886">
    <property type="term" value="C:plasma membrane"/>
    <property type="evidence" value="ECO:0007669"/>
    <property type="project" value="UniProtKB-SubCell"/>
</dbReference>
<feature type="transmembrane region" description="Helical" evidence="7">
    <location>
        <begin position="7"/>
        <end position="28"/>
    </location>
</feature>
<name>A0A1I4SFU6_9GAMM</name>
<evidence type="ECO:0000256" key="2">
    <source>
        <dbReference type="ARBA" id="ARBA00022475"/>
    </source>
</evidence>
<dbReference type="STRING" id="488535.SAMN04487963_3191"/>
<dbReference type="EMBL" id="FOUE01000005">
    <property type="protein sequence ID" value="SFM63191.1"/>
    <property type="molecule type" value="Genomic_DNA"/>
</dbReference>
<keyword evidence="6" id="KW-0653">Protein transport</keyword>
<dbReference type="PANTHER" id="PTHR30625">
    <property type="entry name" value="PROTEIN TOLQ"/>
    <property type="match status" value="1"/>
</dbReference>
<dbReference type="Proteomes" id="UP000198519">
    <property type="component" value="Unassembled WGS sequence"/>
</dbReference>
<dbReference type="InterPro" id="IPR050790">
    <property type="entry name" value="ExbB/TolQ_transport"/>
</dbReference>
<feature type="domain" description="MotA/TolQ/ExbB proton channel" evidence="8">
    <location>
        <begin position="140"/>
        <end position="260"/>
    </location>
</feature>
<dbReference type="Pfam" id="PF01618">
    <property type="entry name" value="MotA_ExbB"/>
    <property type="match status" value="1"/>
</dbReference>
<keyword evidence="4 7" id="KW-1133">Transmembrane helix</keyword>
<dbReference type="InterPro" id="IPR002898">
    <property type="entry name" value="MotA_ExbB_proton_chnl"/>
</dbReference>
<feature type="transmembrane region" description="Helical" evidence="7">
    <location>
        <begin position="223"/>
        <end position="248"/>
    </location>
</feature>
<dbReference type="GO" id="GO:0017038">
    <property type="term" value="P:protein import"/>
    <property type="evidence" value="ECO:0007669"/>
    <property type="project" value="TreeGrafter"/>
</dbReference>
<evidence type="ECO:0000313" key="10">
    <source>
        <dbReference type="Proteomes" id="UP000198519"/>
    </source>
</evidence>
<comment type="subcellular location">
    <subcellularLocation>
        <location evidence="1">Cell membrane</location>
        <topology evidence="1">Multi-pass membrane protein</topology>
    </subcellularLocation>
    <subcellularLocation>
        <location evidence="6">Membrane</location>
        <topology evidence="6">Multi-pass membrane protein</topology>
    </subcellularLocation>
</comment>
<dbReference type="PANTHER" id="PTHR30625:SF11">
    <property type="entry name" value="MOTA_TOLQ_EXBB PROTON CHANNEL DOMAIN-CONTAINING PROTEIN"/>
    <property type="match status" value="1"/>
</dbReference>
<keyword evidence="3 7" id="KW-0812">Transmembrane</keyword>
<accession>A0A1I4SFU6</accession>
<evidence type="ECO:0000256" key="3">
    <source>
        <dbReference type="ARBA" id="ARBA00022692"/>
    </source>
</evidence>
<keyword evidence="6" id="KW-0813">Transport</keyword>
<feature type="transmembrane region" description="Helical" evidence="7">
    <location>
        <begin position="61"/>
        <end position="79"/>
    </location>
</feature>
<comment type="similarity">
    <text evidence="6">Belongs to the exbB/tolQ family.</text>
</comment>
<dbReference type="AlphaFoldDB" id="A0A1I4SFU6"/>
<gene>
    <name evidence="9" type="ORF">SAMN04487963_3191</name>
</gene>
<evidence type="ECO:0000256" key="6">
    <source>
        <dbReference type="RuleBase" id="RU004057"/>
    </source>
</evidence>
<keyword evidence="5 7" id="KW-0472">Membrane</keyword>
<protein>
    <submittedName>
        <fullName evidence="9">MotA/TolQ/ExbB proton channel family protein</fullName>
    </submittedName>
</protein>
<sequence length="282" mass="31389">MNISNAMLIRLIGLVLAILWIVLLSFILPVDSGANGEGVSFSWHAFLIATEDPMYPFNIQVMMWIAFFYCLAELAIKWINLSEENLQLELFDLYRNPDHVLMNTAQGEVAIPLDREEALKPELLAAIYYAKRKLVPEHSLIGSFFKKINHQFQSTNDVGDVYSAVNSTIELKLHEVDLRYTVIRYLAWLIPTLGFIGTVIGIAVALGQAGIMGSEDPQLLQKVIPLLATAFYTTLLALLLSAVVMIAIQWVQAKDEETVNNAGSLCLDAIVTNLKPRSSGQH</sequence>
<evidence type="ECO:0000256" key="5">
    <source>
        <dbReference type="ARBA" id="ARBA00023136"/>
    </source>
</evidence>